<dbReference type="GO" id="GO:0016779">
    <property type="term" value="F:nucleotidyltransferase activity"/>
    <property type="evidence" value="ECO:0007669"/>
    <property type="project" value="UniProtKB-KW"/>
</dbReference>
<keyword evidence="5" id="KW-1048">Host nucleus</keyword>
<dbReference type="GO" id="GO:0042025">
    <property type="term" value="C:host cell nucleus"/>
    <property type="evidence" value="ECO:0007669"/>
    <property type="project" value="UniProtKB-SubCell"/>
</dbReference>
<evidence type="ECO:0000256" key="6">
    <source>
        <dbReference type="ARBA" id="ARBA00022679"/>
    </source>
</evidence>
<evidence type="ECO:0000256" key="3">
    <source>
        <dbReference type="ARBA" id="ARBA00008545"/>
    </source>
</evidence>
<keyword evidence="16" id="KW-0511">Multifunctional enzyme</keyword>
<keyword evidence="13" id="KW-0378">Hydrolase</keyword>
<protein>
    <recommendedName>
        <fullName evidence="4">Replication-associated protein</fullName>
    </recommendedName>
    <alternativeName>
        <fullName evidence="17">ATP-dependent helicase Rep</fullName>
    </alternativeName>
    <alternativeName>
        <fullName evidence="18">RepP</fullName>
    </alternativeName>
</protein>
<dbReference type="GO" id="GO:0016787">
    <property type="term" value="F:hydrolase activity"/>
    <property type="evidence" value="ECO:0007669"/>
    <property type="project" value="UniProtKB-KW"/>
</dbReference>
<dbReference type="Pfam" id="PF00910">
    <property type="entry name" value="RNA_helicase"/>
    <property type="match status" value="1"/>
</dbReference>
<evidence type="ECO:0000256" key="4">
    <source>
        <dbReference type="ARBA" id="ARBA00014531"/>
    </source>
</evidence>
<dbReference type="SUPFAM" id="SSF52540">
    <property type="entry name" value="P-loop containing nucleoside triphosphate hydrolases"/>
    <property type="match status" value="1"/>
</dbReference>
<evidence type="ECO:0000256" key="9">
    <source>
        <dbReference type="ARBA" id="ARBA00022722"/>
    </source>
</evidence>
<keyword evidence="10" id="KW-0479">Metal-binding</keyword>
<dbReference type="PROSITE" id="PS52020">
    <property type="entry name" value="CRESS_DNA_REP"/>
    <property type="match status" value="1"/>
</dbReference>
<evidence type="ECO:0000256" key="7">
    <source>
        <dbReference type="ARBA" id="ARBA00022695"/>
    </source>
</evidence>
<comment type="catalytic activity">
    <reaction evidence="19">
        <text>ATP + H2O = ADP + phosphate + H(+)</text>
        <dbReference type="Rhea" id="RHEA:13065"/>
        <dbReference type="ChEBI" id="CHEBI:15377"/>
        <dbReference type="ChEBI" id="CHEBI:15378"/>
        <dbReference type="ChEBI" id="CHEBI:30616"/>
        <dbReference type="ChEBI" id="CHEBI:43474"/>
        <dbReference type="ChEBI" id="CHEBI:456216"/>
    </reaction>
</comment>
<evidence type="ECO:0000256" key="16">
    <source>
        <dbReference type="ARBA" id="ARBA00023268"/>
    </source>
</evidence>
<dbReference type="GO" id="GO:0006260">
    <property type="term" value="P:DNA replication"/>
    <property type="evidence" value="ECO:0007669"/>
    <property type="project" value="UniProtKB-KW"/>
</dbReference>
<accession>A0A890V256</accession>
<evidence type="ECO:0000256" key="18">
    <source>
        <dbReference type="ARBA" id="ARBA00032243"/>
    </source>
</evidence>
<sequence length="331" mass="38433">MNKQVRHIAFTWNNYSEHDPQWQVNLINWFSDKLECNYLVYGKEVGEEKHTPHLQGYVQFKSRKYINAIKKVIHPTIHITMVNGSSQDNVNYCKKSGDFFEMGELRDIARARAKQERDWNMLINLAKNNELLQIEQDNPKDYIVYYKTLKSIAMDNLNPIAIQRRCLWIYGRPGSGKSRVCHKLFPFAYWKNGNKWWDGYRGEETVVLDDLDTPLLFSHLKRWADRYKVVGEVKGSSIGLTYNQFVVTSNFTPGDLGGLDDRMPAATIQAIARRFLVVEALGWDDIFEELVVRPMGDFGTQQFYGPQPSEHLSNLLRAEGWDLEGLQNSID</sequence>
<evidence type="ECO:0000256" key="15">
    <source>
        <dbReference type="ARBA" id="ARBA00023125"/>
    </source>
</evidence>
<evidence type="ECO:0000256" key="12">
    <source>
        <dbReference type="ARBA" id="ARBA00022759"/>
    </source>
</evidence>
<dbReference type="GO" id="GO:0046872">
    <property type="term" value="F:metal ion binding"/>
    <property type="evidence" value="ECO:0007669"/>
    <property type="project" value="UniProtKB-KW"/>
</dbReference>
<evidence type="ECO:0000256" key="10">
    <source>
        <dbReference type="ARBA" id="ARBA00022723"/>
    </source>
</evidence>
<evidence type="ECO:0000256" key="2">
    <source>
        <dbReference type="ARBA" id="ARBA00004147"/>
    </source>
</evidence>
<reference evidence="21" key="1">
    <citation type="submission" date="2020-11" db="EMBL/GenBank/DDBJ databases">
        <title>Viral genomes from river ports along the Yangtze River in China.</title>
        <authorList>
            <person name="Lu J."/>
            <person name="Shen Q."/>
            <person name="Yang S."/>
            <person name="Zhang W."/>
        </authorList>
    </citation>
    <scope>NUCLEOTIDE SEQUENCE</scope>
    <source>
        <strain evidence="21">4zj-CRESS-9</strain>
    </source>
</reference>
<dbReference type="Pfam" id="PF02407">
    <property type="entry name" value="Viral_Rep"/>
    <property type="match status" value="1"/>
</dbReference>
<comment type="subcellular location">
    <subcellularLocation>
        <location evidence="2">Host nucleus</location>
    </subcellularLocation>
</comment>
<dbReference type="GO" id="GO:0003677">
    <property type="term" value="F:DNA binding"/>
    <property type="evidence" value="ECO:0007669"/>
    <property type="project" value="UniProtKB-KW"/>
</dbReference>
<comment type="cofactor">
    <cofactor evidence="1">
        <name>Mn(2+)</name>
        <dbReference type="ChEBI" id="CHEBI:29035"/>
    </cofactor>
</comment>
<keyword evidence="11" id="KW-0547">Nucleotide-binding</keyword>
<evidence type="ECO:0000313" key="21">
    <source>
        <dbReference type="EMBL" id="QRI44146.1"/>
    </source>
</evidence>
<evidence type="ECO:0000256" key="11">
    <source>
        <dbReference type="ARBA" id="ARBA00022741"/>
    </source>
</evidence>
<feature type="domain" description="CRESS-DNA virus Rep endonuclease" evidence="20">
    <location>
        <begin position="2"/>
        <end position="105"/>
    </location>
</feature>
<name>A0A890V256_9VIRU</name>
<evidence type="ECO:0000259" key="20">
    <source>
        <dbReference type="PROSITE" id="PS52020"/>
    </source>
</evidence>
<keyword evidence="9" id="KW-0540">Nuclease</keyword>
<proteinExistence type="inferred from homology"/>
<keyword evidence="7" id="KW-0548">Nucleotidyltransferase</keyword>
<evidence type="ECO:0000256" key="17">
    <source>
        <dbReference type="ARBA" id="ARBA00030754"/>
    </source>
</evidence>
<evidence type="ECO:0000256" key="8">
    <source>
        <dbReference type="ARBA" id="ARBA00022705"/>
    </source>
</evidence>
<dbReference type="GO" id="GO:0003724">
    <property type="term" value="F:RNA helicase activity"/>
    <property type="evidence" value="ECO:0007669"/>
    <property type="project" value="InterPro"/>
</dbReference>
<evidence type="ECO:0000256" key="13">
    <source>
        <dbReference type="ARBA" id="ARBA00022801"/>
    </source>
</evidence>
<evidence type="ECO:0000256" key="19">
    <source>
        <dbReference type="ARBA" id="ARBA00049360"/>
    </source>
</evidence>
<keyword evidence="8" id="KW-0235">DNA replication</keyword>
<evidence type="ECO:0000256" key="5">
    <source>
        <dbReference type="ARBA" id="ARBA00022562"/>
    </source>
</evidence>
<dbReference type="InterPro" id="IPR000605">
    <property type="entry name" value="Helicase_SF3_ssDNA/RNA_vir"/>
</dbReference>
<dbReference type="InterPro" id="IPR027417">
    <property type="entry name" value="P-loop_NTPase"/>
</dbReference>
<dbReference type="Gene3D" id="3.40.1310.20">
    <property type="match status" value="1"/>
</dbReference>
<dbReference type="EMBL" id="MW347485">
    <property type="protein sequence ID" value="QRI44146.1"/>
    <property type="molecule type" value="Genomic_DNA"/>
</dbReference>
<organism evidence="21">
    <name type="scientific">Cressdnaviricota sp</name>
    <dbReference type="NCBI Taxonomy" id="2748378"/>
    <lineage>
        <taxon>Viruses</taxon>
        <taxon>Monodnaviria</taxon>
        <taxon>Shotokuvirae</taxon>
        <taxon>Cressdnaviricota</taxon>
    </lineage>
</organism>
<dbReference type="GO" id="GO:0004519">
    <property type="term" value="F:endonuclease activity"/>
    <property type="evidence" value="ECO:0007669"/>
    <property type="project" value="UniProtKB-KW"/>
</dbReference>
<dbReference type="Gene3D" id="3.40.50.300">
    <property type="entry name" value="P-loop containing nucleotide triphosphate hydrolases"/>
    <property type="match status" value="1"/>
</dbReference>
<keyword evidence="15" id="KW-0238">DNA-binding</keyword>
<keyword evidence="14" id="KW-0190">Covalent protein-DNA linkage</keyword>
<keyword evidence="12" id="KW-0255">Endonuclease</keyword>
<evidence type="ECO:0000256" key="14">
    <source>
        <dbReference type="ARBA" id="ARBA00023124"/>
    </source>
</evidence>
<evidence type="ECO:0000256" key="1">
    <source>
        <dbReference type="ARBA" id="ARBA00001936"/>
    </source>
</evidence>
<dbReference type="GO" id="GO:0000166">
    <property type="term" value="F:nucleotide binding"/>
    <property type="evidence" value="ECO:0007669"/>
    <property type="project" value="UniProtKB-KW"/>
</dbReference>
<keyword evidence="6" id="KW-0808">Transferase</keyword>
<comment type="similarity">
    <text evidence="3">Belongs to the nanoviruses/circoviruses replication-associated protein family.</text>
</comment>
<dbReference type="GO" id="GO:0003723">
    <property type="term" value="F:RNA binding"/>
    <property type="evidence" value="ECO:0007669"/>
    <property type="project" value="InterPro"/>
</dbReference>
<dbReference type="InterPro" id="IPR049912">
    <property type="entry name" value="CRESS_DNA_REP"/>
</dbReference>